<organism evidence="3 4">
    <name type="scientific">Rhodocytophaga aerolata</name>
    <dbReference type="NCBI Taxonomy" id="455078"/>
    <lineage>
        <taxon>Bacteria</taxon>
        <taxon>Pseudomonadati</taxon>
        <taxon>Bacteroidota</taxon>
        <taxon>Cytophagia</taxon>
        <taxon>Cytophagales</taxon>
        <taxon>Rhodocytophagaceae</taxon>
        <taxon>Rhodocytophaga</taxon>
    </lineage>
</organism>
<keyword evidence="4" id="KW-1185">Reference proteome</keyword>
<feature type="signal peptide" evidence="2">
    <location>
        <begin position="1"/>
        <end position="29"/>
    </location>
</feature>
<feature type="region of interest" description="Disordered" evidence="1">
    <location>
        <begin position="130"/>
        <end position="166"/>
    </location>
</feature>
<name>A0ABT8R7J1_9BACT</name>
<reference evidence="3" key="1">
    <citation type="submission" date="2023-07" db="EMBL/GenBank/DDBJ databases">
        <title>The genome sequence of Rhodocytophaga aerolata KACC 12507.</title>
        <authorList>
            <person name="Zhang X."/>
        </authorList>
    </citation>
    <scope>NUCLEOTIDE SEQUENCE</scope>
    <source>
        <strain evidence="3">KACC 12507</strain>
    </source>
</reference>
<feature type="region of interest" description="Disordered" evidence="1">
    <location>
        <begin position="34"/>
        <end position="60"/>
    </location>
</feature>
<evidence type="ECO:0000256" key="1">
    <source>
        <dbReference type="SAM" id="MobiDB-lite"/>
    </source>
</evidence>
<keyword evidence="2" id="KW-0732">Signal</keyword>
<proteinExistence type="predicted"/>
<evidence type="ECO:0000313" key="4">
    <source>
        <dbReference type="Proteomes" id="UP001168528"/>
    </source>
</evidence>
<evidence type="ECO:0000313" key="3">
    <source>
        <dbReference type="EMBL" id="MDO1448057.1"/>
    </source>
</evidence>
<feature type="compositionally biased region" description="Polar residues" evidence="1">
    <location>
        <begin position="130"/>
        <end position="140"/>
    </location>
</feature>
<dbReference type="Proteomes" id="UP001168528">
    <property type="component" value="Unassembled WGS sequence"/>
</dbReference>
<gene>
    <name evidence="3" type="ORF">Q0590_17420</name>
</gene>
<dbReference type="RefSeq" id="WP_302038862.1">
    <property type="nucleotide sequence ID" value="NZ_JAUKPO010000009.1"/>
</dbReference>
<feature type="chain" id="PRO_5046823813" evidence="2">
    <location>
        <begin position="30"/>
        <end position="166"/>
    </location>
</feature>
<comment type="caution">
    <text evidence="3">The sequence shown here is derived from an EMBL/GenBank/DDBJ whole genome shotgun (WGS) entry which is preliminary data.</text>
</comment>
<protein>
    <submittedName>
        <fullName evidence="3">Uncharacterized protein</fullName>
    </submittedName>
</protein>
<dbReference type="EMBL" id="JAUKPO010000009">
    <property type="protein sequence ID" value="MDO1448057.1"/>
    <property type="molecule type" value="Genomic_DNA"/>
</dbReference>
<evidence type="ECO:0000256" key="2">
    <source>
        <dbReference type="SAM" id="SignalP"/>
    </source>
</evidence>
<accession>A0ABT8R7J1</accession>
<sequence>MNIRDIKKLLPGAIVALSITLLPPSGVFAQVRPEAGASTPSSADDANTEDEVESNITNPQVNSSINKAYQANAPVIQNYKEVNRKQIISPQNDIPFNRPMIFLELPNQTYDAFGNSPVNNNSGAYNPSQSVNMPQSTITQPPLPYKNGGTYYQANDSLVRPPQKNW</sequence>